<comment type="caution">
    <text evidence="3">The sequence shown here is derived from an EMBL/GenBank/DDBJ whole genome shotgun (WGS) entry which is preliminary data.</text>
</comment>
<reference evidence="3 4" key="1">
    <citation type="submission" date="2019-01" db="EMBL/GenBank/DDBJ databases">
        <title>Draft genome sequence of Cellulomonas takizawaensis strain TKZ-21.</title>
        <authorList>
            <person name="Yamamura H."/>
            <person name="Hayashi T."/>
            <person name="Hamada M."/>
            <person name="Serisawa Y."/>
            <person name="Matsuyama K."/>
            <person name="Nakagawa Y."/>
            <person name="Otoguro M."/>
            <person name="Yanagida F."/>
            <person name="Hayakawa M."/>
        </authorList>
    </citation>
    <scope>NUCLEOTIDE SEQUENCE [LARGE SCALE GENOMIC DNA]</scope>
    <source>
        <strain evidence="3 4">NBRC12680</strain>
    </source>
</reference>
<feature type="compositionally biased region" description="Acidic residues" evidence="1">
    <location>
        <begin position="339"/>
        <end position="349"/>
    </location>
</feature>
<feature type="region of interest" description="Disordered" evidence="1">
    <location>
        <begin position="42"/>
        <end position="74"/>
    </location>
</feature>
<dbReference type="RefSeq" id="WP_130782124.1">
    <property type="nucleotide sequence ID" value="NZ_BIMR01000221.1"/>
</dbReference>
<feature type="signal peptide" evidence="2">
    <location>
        <begin position="1"/>
        <end position="41"/>
    </location>
</feature>
<accession>A0A402DTQ5</accession>
<organism evidence="3 4">
    <name type="scientific">Cellulomonas biazotea</name>
    <dbReference type="NCBI Taxonomy" id="1709"/>
    <lineage>
        <taxon>Bacteria</taxon>
        <taxon>Bacillati</taxon>
        <taxon>Actinomycetota</taxon>
        <taxon>Actinomycetes</taxon>
        <taxon>Micrococcales</taxon>
        <taxon>Cellulomonadaceae</taxon>
        <taxon>Cellulomonas</taxon>
    </lineage>
</organism>
<keyword evidence="4" id="KW-1185">Reference proteome</keyword>
<feature type="chain" id="PRO_5019049825" description="DUF5666 domain-containing protein" evidence="2">
    <location>
        <begin position="42"/>
        <end position="349"/>
    </location>
</feature>
<feature type="region of interest" description="Disordered" evidence="1">
    <location>
        <begin position="128"/>
        <end position="147"/>
    </location>
</feature>
<evidence type="ECO:0000256" key="1">
    <source>
        <dbReference type="SAM" id="MobiDB-lite"/>
    </source>
</evidence>
<dbReference type="AlphaFoldDB" id="A0A402DTQ5"/>
<evidence type="ECO:0008006" key="5">
    <source>
        <dbReference type="Google" id="ProtNLM"/>
    </source>
</evidence>
<gene>
    <name evidence="3" type="ORF">CBZ_25690</name>
</gene>
<name>A0A402DTQ5_9CELL</name>
<proteinExistence type="predicted"/>
<protein>
    <recommendedName>
        <fullName evidence="5">DUF5666 domain-containing protein</fullName>
    </recommendedName>
</protein>
<evidence type="ECO:0000256" key="2">
    <source>
        <dbReference type="SAM" id="SignalP"/>
    </source>
</evidence>
<feature type="compositionally biased region" description="Gly residues" evidence="1">
    <location>
        <begin position="315"/>
        <end position="324"/>
    </location>
</feature>
<keyword evidence="2" id="KW-0732">Signal</keyword>
<evidence type="ECO:0000313" key="3">
    <source>
        <dbReference type="EMBL" id="GCE77513.1"/>
    </source>
</evidence>
<dbReference type="Proteomes" id="UP000289954">
    <property type="component" value="Unassembled WGS sequence"/>
</dbReference>
<evidence type="ECO:0000313" key="4">
    <source>
        <dbReference type="Proteomes" id="UP000289954"/>
    </source>
</evidence>
<feature type="region of interest" description="Disordered" evidence="1">
    <location>
        <begin position="160"/>
        <end position="219"/>
    </location>
</feature>
<feature type="compositionally biased region" description="Low complexity" evidence="1">
    <location>
        <begin position="42"/>
        <end position="54"/>
    </location>
</feature>
<dbReference type="OrthoDB" id="4829301at2"/>
<sequence length="349" mass="33506">MTPNPTPTRTAGRRAGRRGAALTLPALATGLVLLLAGCAGADPSASAATPTAQAEGRSDDGTAPQAQRGGGGVVGEIASVGDAVLQVRGADEQTAVTWSTDTAITQTVAAALTDVTVGACVTAVAAPQETDDATGSTSDDAADDTTPLQATSVTVVAAADDGTCTTGGGFGPGGGDRPDGAPTDLPSGMPTDAPRFDGGELPDGAPTDAPSGAPGDGQRSRVLGGAVTGQVTAVAGTTITVGVRGADDTQTSRDVVVSGTTTYSRTADADATALVTGRCAVVRGEADDSGKVAATLIAVSDAGDDGCTSTLGGFAMRGGPGGAPGQDRSGQGSGQGSGQDDDEESSTDA</sequence>
<dbReference type="EMBL" id="BIMR01000221">
    <property type="protein sequence ID" value="GCE77513.1"/>
    <property type="molecule type" value="Genomic_DNA"/>
</dbReference>
<feature type="compositionally biased region" description="Gly residues" evidence="1">
    <location>
        <begin position="165"/>
        <end position="175"/>
    </location>
</feature>
<feature type="compositionally biased region" description="Low complexity" evidence="1">
    <location>
        <begin position="133"/>
        <end position="147"/>
    </location>
</feature>
<feature type="region of interest" description="Disordered" evidence="1">
    <location>
        <begin position="311"/>
        <end position="349"/>
    </location>
</feature>